<reference evidence="1 2" key="1">
    <citation type="journal article" date="2019" name="Genome Biol. Evol.">
        <title>Insights into the evolution of the New World diploid cottons (Gossypium, subgenus Houzingenia) based on genome sequencing.</title>
        <authorList>
            <person name="Grover C.E."/>
            <person name="Arick M.A. 2nd"/>
            <person name="Thrash A."/>
            <person name="Conover J.L."/>
            <person name="Sanders W.S."/>
            <person name="Peterson D.G."/>
            <person name="Frelichowski J.E."/>
            <person name="Scheffler J.A."/>
            <person name="Scheffler B.E."/>
            <person name="Wendel J.F."/>
        </authorList>
    </citation>
    <scope>NUCLEOTIDE SEQUENCE [LARGE SCALE GENOMIC DNA]</scope>
    <source>
        <strain evidence="1">8</strain>
        <tissue evidence="1">Leaf</tissue>
    </source>
</reference>
<dbReference type="Proteomes" id="UP000593568">
    <property type="component" value="Unassembled WGS sequence"/>
</dbReference>
<protein>
    <submittedName>
        <fullName evidence="1">Uncharacterized protein</fullName>
    </submittedName>
</protein>
<name>A0A7J9EYS1_9ROSI</name>
<feature type="non-terminal residue" evidence="1">
    <location>
        <position position="26"/>
    </location>
</feature>
<evidence type="ECO:0000313" key="2">
    <source>
        <dbReference type="Proteomes" id="UP000593568"/>
    </source>
</evidence>
<dbReference type="AlphaFoldDB" id="A0A7J9EYS1"/>
<keyword evidence="2" id="KW-1185">Reference proteome</keyword>
<evidence type="ECO:0000313" key="1">
    <source>
        <dbReference type="EMBL" id="MBA0777854.1"/>
    </source>
</evidence>
<sequence length="26" mass="3034">MVWSQYRYDQCIPATFGLNKVEASVQ</sequence>
<accession>A0A7J9EYS1</accession>
<organism evidence="1 2">
    <name type="scientific">Gossypium trilobum</name>
    <dbReference type="NCBI Taxonomy" id="34281"/>
    <lineage>
        <taxon>Eukaryota</taxon>
        <taxon>Viridiplantae</taxon>
        <taxon>Streptophyta</taxon>
        <taxon>Embryophyta</taxon>
        <taxon>Tracheophyta</taxon>
        <taxon>Spermatophyta</taxon>
        <taxon>Magnoliopsida</taxon>
        <taxon>eudicotyledons</taxon>
        <taxon>Gunneridae</taxon>
        <taxon>Pentapetalae</taxon>
        <taxon>rosids</taxon>
        <taxon>malvids</taxon>
        <taxon>Malvales</taxon>
        <taxon>Malvaceae</taxon>
        <taxon>Malvoideae</taxon>
        <taxon>Gossypium</taxon>
    </lineage>
</organism>
<dbReference type="EMBL" id="JABEZW010000010">
    <property type="protein sequence ID" value="MBA0777854.1"/>
    <property type="molecule type" value="Genomic_DNA"/>
</dbReference>
<proteinExistence type="predicted"/>
<gene>
    <name evidence="1" type="ORF">Gotri_005820</name>
</gene>
<comment type="caution">
    <text evidence="1">The sequence shown here is derived from an EMBL/GenBank/DDBJ whole genome shotgun (WGS) entry which is preliminary data.</text>
</comment>